<proteinExistence type="predicted"/>
<reference evidence="1" key="1">
    <citation type="submission" date="2014-11" db="EMBL/GenBank/DDBJ databases">
        <authorList>
            <person name="Amaro Gonzalez C."/>
        </authorList>
    </citation>
    <scope>NUCLEOTIDE SEQUENCE</scope>
</reference>
<sequence length="21" mass="2501">MRILCCGRLSCFFERGVKLRL</sequence>
<accession>A0A0E9UK35</accession>
<dbReference type="EMBL" id="GBXM01042506">
    <property type="protein sequence ID" value="JAH66071.1"/>
    <property type="molecule type" value="Transcribed_RNA"/>
</dbReference>
<organism evidence="1">
    <name type="scientific">Anguilla anguilla</name>
    <name type="common">European freshwater eel</name>
    <name type="synonym">Muraena anguilla</name>
    <dbReference type="NCBI Taxonomy" id="7936"/>
    <lineage>
        <taxon>Eukaryota</taxon>
        <taxon>Metazoa</taxon>
        <taxon>Chordata</taxon>
        <taxon>Craniata</taxon>
        <taxon>Vertebrata</taxon>
        <taxon>Euteleostomi</taxon>
        <taxon>Actinopterygii</taxon>
        <taxon>Neopterygii</taxon>
        <taxon>Teleostei</taxon>
        <taxon>Anguilliformes</taxon>
        <taxon>Anguillidae</taxon>
        <taxon>Anguilla</taxon>
    </lineage>
</organism>
<evidence type="ECO:0000313" key="1">
    <source>
        <dbReference type="EMBL" id="JAH66071.1"/>
    </source>
</evidence>
<protein>
    <submittedName>
        <fullName evidence="1">Uncharacterized protein</fullName>
    </submittedName>
</protein>
<name>A0A0E9UK35_ANGAN</name>
<dbReference type="AlphaFoldDB" id="A0A0E9UK35"/>
<reference evidence="1" key="2">
    <citation type="journal article" date="2015" name="Fish Shellfish Immunol.">
        <title>Early steps in the European eel (Anguilla anguilla)-Vibrio vulnificus interaction in the gills: Role of the RtxA13 toxin.</title>
        <authorList>
            <person name="Callol A."/>
            <person name="Pajuelo D."/>
            <person name="Ebbesson L."/>
            <person name="Teles M."/>
            <person name="MacKenzie S."/>
            <person name="Amaro C."/>
        </authorList>
    </citation>
    <scope>NUCLEOTIDE SEQUENCE</scope>
</reference>